<protein>
    <submittedName>
        <fullName evidence="2">Glycosyl transferase, group 1</fullName>
    </submittedName>
</protein>
<dbReference type="KEGG" id="vmo:VMUT_1720"/>
<evidence type="ECO:0000313" key="2">
    <source>
        <dbReference type="EMBL" id="ADY01922.1"/>
    </source>
</evidence>
<dbReference type="EMBL" id="CP002529">
    <property type="protein sequence ID" value="ADY01922.1"/>
    <property type="molecule type" value="Genomic_DNA"/>
</dbReference>
<dbReference type="AlphaFoldDB" id="F0QUU0"/>
<dbReference type="RefSeq" id="WP_013605084.1">
    <property type="nucleotide sequence ID" value="NC_015151.1"/>
</dbReference>
<dbReference type="GO" id="GO:0006487">
    <property type="term" value="P:protein N-linked glycosylation"/>
    <property type="evidence" value="ECO:0007669"/>
    <property type="project" value="TreeGrafter"/>
</dbReference>
<reference evidence="2 3" key="1">
    <citation type="journal article" date="2011" name="J. Bacteriol.">
        <title>Complete genome sequence of 'Vulcanisaeta moutnovskia' strain 768-28, a novel member of the hyperthermophilic crenarchaeal genus vulcanisaeta.</title>
        <authorList>
            <person name="Gumerov V.M."/>
            <person name="Mardanov A.V."/>
            <person name="Beletsky A.V."/>
            <person name="Prokofeva M.I."/>
            <person name="Bonch-Osmolovskaya E.A."/>
            <person name="Ravin N.V."/>
            <person name="Skryabin K.G."/>
        </authorList>
    </citation>
    <scope>NUCLEOTIDE SEQUENCE [LARGE SCALE GENOMIC DNA]</scope>
    <source>
        <strain evidence="2 3">768-28</strain>
    </source>
</reference>
<dbReference type="Proteomes" id="UP000007485">
    <property type="component" value="Chromosome"/>
</dbReference>
<dbReference type="Pfam" id="PF00534">
    <property type="entry name" value="Glycos_transf_1"/>
    <property type="match status" value="1"/>
</dbReference>
<dbReference type="InterPro" id="IPR001296">
    <property type="entry name" value="Glyco_trans_1"/>
</dbReference>
<proteinExistence type="predicted"/>
<dbReference type="SUPFAM" id="SSF53756">
    <property type="entry name" value="UDP-Glycosyltransferase/glycogen phosphorylase"/>
    <property type="match status" value="1"/>
</dbReference>
<accession>F0QUU0</accession>
<evidence type="ECO:0000313" key="3">
    <source>
        <dbReference type="Proteomes" id="UP000007485"/>
    </source>
</evidence>
<keyword evidence="2" id="KW-0808">Transferase</keyword>
<dbReference type="GO" id="GO:0016020">
    <property type="term" value="C:membrane"/>
    <property type="evidence" value="ECO:0007669"/>
    <property type="project" value="TreeGrafter"/>
</dbReference>
<dbReference type="eggNOG" id="arCOG01403">
    <property type="taxonomic scope" value="Archaea"/>
</dbReference>
<sequence>MKVLVTHHYWDRPGGGELVAGAFALAFSTMGHHVELTATTRFCVSCYKEWFGMDLTKFKVHSLPFKLRAFGIYLRALSWVPAVAVIPRMKPDLVFIDFYQTKPIVRLKRRYGFKTIEYIHFPFETVYGPRKIRSWRDDPYLAERYGKFPWDIYLMGSLWLSERFNRGNPFKVHELVMANSRWTADLVKQIHGEYPLVVNPPLPPNVNVAMEPKPFEERQDIVVMVGRFSNEKRYHWVVSEVMPRLVKEVPDVRLVIIGGTGTVPSENYFEKTIELARKSGVFNNVVLMKNAPGDAKLNALDSAKVFLHATINEHWGVAVAEAMARGLPVVVHRSGGAWSDLAMSGEVGLGYENADEAVNAIAKLLTDGRAWGDYSRRSLERVRDITFDRFVERLAELVKKML</sequence>
<dbReference type="GO" id="GO:0004377">
    <property type="term" value="F:GDP-Man:Man(3)GlcNAc(2)-PP-Dol alpha-1,2-mannosyltransferase activity"/>
    <property type="evidence" value="ECO:0007669"/>
    <property type="project" value="InterPro"/>
</dbReference>
<dbReference type="CDD" id="cd03801">
    <property type="entry name" value="GT4_PimA-like"/>
    <property type="match status" value="1"/>
</dbReference>
<dbReference type="HOGENOM" id="CLU_017896_3_0_2"/>
<dbReference type="PANTHER" id="PTHR45919:SF1">
    <property type="entry name" value="GDP-MAN:MAN(3)GLCNAC(2)-PP-DOL ALPHA-1,2-MANNOSYLTRANSFERASE"/>
    <property type="match status" value="1"/>
</dbReference>
<dbReference type="STRING" id="985053.VMUT_1720"/>
<gene>
    <name evidence="2" type="ordered locus">VMUT_1720</name>
</gene>
<evidence type="ECO:0000259" key="1">
    <source>
        <dbReference type="Pfam" id="PF00534"/>
    </source>
</evidence>
<name>F0QUU0_VULM7</name>
<organism evidence="2 3">
    <name type="scientific">Vulcanisaeta moutnovskia (strain 768-28)</name>
    <dbReference type="NCBI Taxonomy" id="985053"/>
    <lineage>
        <taxon>Archaea</taxon>
        <taxon>Thermoproteota</taxon>
        <taxon>Thermoprotei</taxon>
        <taxon>Thermoproteales</taxon>
        <taxon>Thermoproteaceae</taxon>
        <taxon>Vulcanisaeta</taxon>
    </lineage>
</organism>
<dbReference type="InterPro" id="IPR038013">
    <property type="entry name" value="ALG11"/>
</dbReference>
<dbReference type="OrthoDB" id="132546at2157"/>
<dbReference type="Gene3D" id="3.40.50.2000">
    <property type="entry name" value="Glycogen Phosphorylase B"/>
    <property type="match status" value="1"/>
</dbReference>
<keyword evidence="3" id="KW-1185">Reference proteome</keyword>
<dbReference type="PANTHER" id="PTHR45919">
    <property type="entry name" value="GDP-MAN:MAN(3)GLCNAC(2)-PP-DOL ALPHA-1,2-MANNOSYLTRANSFERASE"/>
    <property type="match status" value="1"/>
</dbReference>
<dbReference type="GeneID" id="10289372"/>
<feature type="domain" description="Glycosyl transferase family 1" evidence="1">
    <location>
        <begin position="212"/>
        <end position="368"/>
    </location>
</feature>